<sequence length="43" mass="4929">KVWGRLWPIAEIGTNPKKIKVKDTKNVFKVFISTSFMVLLPVV</sequence>
<reference evidence="1" key="1">
    <citation type="submission" date="2018-05" db="EMBL/GenBank/DDBJ databases">
        <authorList>
            <person name="Lanie J.A."/>
            <person name="Ng W.-L."/>
            <person name="Kazmierczak K.M."/>
            <person name="Andrzejewski T.M."/>
            <person name="Davidsen T.M."/>
            <person name="Wayne K.J."/>
            <person name="Tettelin H."/>
            <person name="Glass J.I."/>
            <person name="Rusch D."/>
            <person name="Podicherti R."/>
            <person name="Tsui H.-C.T."/>
            <person name="Winkler M.E."/>
        </authorList>
    </citation>
    <scope>NUCLEOTIDE SEQUENCE</scope>
</reference>
<feature type="non-terminal residue" evidence="1">
    <location>
        <position position="1"/>
    </location>
</feature>
<evidence type="ECO:0000313" key="1">
    <source>
        <dbReference type="EMBL" id="SVC22388.1"/>
    </source>
</evidence>
<proteinExistence type="predicted"/>
<organism evidence="1">
    <name type="scientific">marine metagenome</name>
    <dbReference type="NCBI Taxonomy" id="408172"/>
    <lineage>
        <taxon>unclassified sequences</taxon>
        <taxon>metagenomes</taxon>
        <taxon>ecological metagenomes</taxon>
    </lineage>
</organism>
<accession>A0A382KDF5</accession>
<gene>
    <name evidence="1" type="ORF">METZ01_LOCUS275242</name>
</gene>
<dbReference type="EMBL" id="UINC01079922">
    <property type="protein sequence ID" value="SVC22388.1"/>
    <property type="molecule type" value="Genomic_DNA"/>
</dbReference>
<protein>
    <submittedName>
        <fullName evidence="1">Uncharacterized protein</fullName>
    </submittedName>
</protein>
<dbReference type="AlphaFoldDB" id="A0A382KDF5"/>
<name>A0A382KDF5_9ZZZZ</name>